<proteinExistence type="predicted"/>
<gene>
    <name evidence="1" type="ORF">CRENPOLYSF2_3890005</name>
</gene>
<sequence>MLIEKLIAVGTLAHIDFQKSNL</sequence>
<accession>A0A1R4HDF0</accession>
<keyword evidence="2" id="KW-1185">Reference proteome</keyword>
<dbReference type="AlphaFoldDB" id="A0A1R4HDF0"/>
<name>A0A1R4HDF0_9GAMM</name>
<organism evidence="1 2">
    <name type="scientific">Crenothrix polyspora</name>
    <dbReference type="NCBI Taxonomy" id="360316"/>
    <lineage>
        <taxon>Bacteria</taxon>
        <taxon>Pseudomonadati</taxon>
        <taxon>Pseudomonadota</taxon>
        <taxon>Gammaproteobacteria</taxon>
        <taxon>Methylococcales</taxon>
        <taxon>Crenotrichaceae</taxon>
        <taxon>Crenothrix</taxon>
    </lineage>
</organism>
<protein>
    <submittedName>
        <fullName evidence="1">Uncharacterized protein</fullName>
    </submittedName>
</protein>
<dbReference type="Proteomes" id="UP000195442">
    <property type="component" value="Unassembled WGS sequence"/>
</dbReference>
<evidence type="ECO:0000313" key="2">
    <source>
        <dbReference type="Proteomes" id="UP000195442"/>
    </source>
</evidence>
<reference evidence="2" key="1">
    <citation type="submission" date="2017-02" db="EMBL/GenBank/DDBJ databases">
        <authorList>
            <person name="Daims H."/>
        </authorList>
    </citation>
    <scope>NUCLEOTIDE SEQUENCE [LARGE SCALE GENOMIC DNA]</scope>
</reference>
<dbReference type="EMBL" id="FUKJ01000322">
    <property type="protein sequence ID" value="SJM94278.1"/>
    <property type="molecule type" value="Genomic_DNA"/>
</dbReference>
<evidence type="ECO:0000313" key="1">
    <source>
        <dbReference type="EMBL" id="SJM94278.1"/>
    </source>
</evidence>